<protein>
    <submittedName>
        <fullName evidence="3">Uncharacterized protein</fullName>
    </submittedName>
</protein>
<organism evidence="3 4">
    <name type="scientific">Epichloe festucae (strain Fl1)</name>
    <dbReference type="NCBI Taxonomy" id="877507"/>
    <lineage>
        <taxon>Eukaryota</taxon>
        <taxon>Fungi</taxon>
        <taxon>Dikarya</taxon>
        <taxon>Ascomycota</taxon>
        <taxon>Pezizomycotina</taxon>
        <taxon>Sordariomycetes</taxon>
        <taxon>Hypocreomycetidae</taxon>
        <taxon>Hypocreales</taxon>
        <taxon>Clavicipitaceae</taxon>
        <taxon>Epichloe</taxon>
    </lineage>
</organism>
<keyword evidence="2" id="KW-0560">Oxidoreductase</keyword>
<dbReference type="Gene3D" id="3.50.50.60">
    <property type="entry name" value="FAD/NAD(P)-binding domain"/>
    <property type="match status" value="2"/>
</dbReference>
<dbReference type="AlphaFoldDB" id="A0A7S9KRH5"/>
<evidence type="ECO:0000313" key="3">
    <source>
        <dbReference type="EMBL" id="QPG98816.1"/>
    </source>
</evidence>
<gene>
    <name evidence="3" type="ORF">C2857_000145</name>
</gene>
<comment type="cofactor">
    <cofactor evidence="1">
        <name>FAD</name>
        <dbReference type="ChEBI" id="CHEBI:57692"/>
    </cofactor>
</comment>
<evidence type="ECO:0000256" key="1">
    <source>
        <dbReference type="ARBA" id="ARBA00001974"/>
    </source>
</evidence>
<evidence type="ECO:0000313" key="4">
    <source>
        <dbReference type="Proteomes" id="UP000594364"/>
    </source>
</evidence>
<name>A0A7S9KRH5_EPIFF</name>
<dbReference type="EMBL" id="CP031387">
    <property type="protein sequence ID" value="QPG98816.1"/>
    <property type="molecule type" value="Genomic_DNA"/>
</dbReference>
<keyword evidence="4" id="KW-1185">Reference proteome</keyword>
<sequence>MVAINCVAQDRQTESDLPRDRMEDKMSGACPAELDFDVVVVGAGISGINAAYRIQQNVPKTTYTILEGRDILGGTWDLWRYPGIRSDSDVFTFSFAWNPWSRTSTLAMGDEIKNYMAESAEMAGIDEHIRYRHRAVSANWTREGRCWEITVQVHSNDQRQQAGAQQGHELKVLRSRFIFLGTGYYDYEQPLHAVIPGLHRFEGDLIRPQFWPQEYDYSNKEMVIIGSGAAAISILPAVAERVKHVTMVQRSPTWFFPVSRHGKIGSVIATVLPARISRQVNRYRWLIQGYILVGMCKYFPGLARLILGFLTARQLPSDVSWEKHFKPRYDPWEQRMCMTMDGDFFRSLRSGKASVVTDHIETVTGNSIKLVSGQEVPADVIVAATGIRLRFGGNIRFSVDGVSVDPTQKIAWKASMLQDLPNLVFSFGYENAAWTLGADCAAKVLIRLMRQLEKQGASTATPYLGAEDSEKMQRRPMFSLSSTYLEHMCEMFPQGGSGQWRRRSHYMADFWAAKWGDMKTGLVIE</sequence>
<dbReference type="SUPFAM" id="SSF51905">
    <property type="entry name" value="FAD/NAD(P)-binding domain"/>
    <property type="match status" value="1"/>
</dbReference>
<dbReference type="OrthoDB" id="66881at2759"/>
<keyword evidence="2" id="KW-0503">Monooxygenase</keyword>
<dbReference type="PANTHER" id="PTHR43872">
    <property type="entry name" value="MONOOXYGENASE, PUTATIVE (AFU_ORTHOLOGUE AFUA_8G02570)-RELATED"/>
    <property type="match status" value="1"/>
</dbReference>
<dbReference type="InterPro" id="IPR036188">
    <property type="entry name" value="FAD/NAD-bd_sf"/>
</dbReference>
<proteinExistence type="predicted"/>
<dbReference type="Pfam" id="PF13738">
    <property type="entry name" value="Pyr_redox_3"/>
    <property type="match status" value="1"/>
</dbReference>
<evidence type="ECO:0000256" key="2">
    <source>
        <dbReference type="ARBA" id="ARBA00023033"/>
    </source>
</evidence>
<accession>A0A7S9KRH5</accession>
<dbReference type="PANTHER" id="PTHR43872:SF1">
    <property type="entry name" value="MONOOXYGENASE, PUTATIVE (AFU_ORTHOLOGUE AFUA_8G02570)-RELATED"/>
    <property type="match status" value="1"/>
</dbReference>
<dbReference type="GO" id="GO:0004497">
    <property type="term" value="F:monooxygenase activity"/>
    <property type="evidence" value="ECO:0007669"/>
    <property type="project" value="UniProtKB-KW"/>
</dbReference>
<dbReference type="InterPro" id="IPR051820">
    <property type="entry name" value="FAD-binding_MO"/>
</dbReference>
<reference evidence="3 4" key="1">
    <citation type="journal article" date="2018" name="PLoS Genet.">
        <title>Repeat elements organise 3D genome structure and mediate transcription in the filamentous fungus Epichloe festucae.</title>
        <authorList>
            <person name="Winter D.J."/>
            <person name="Ganley A.R.D."/>
            <person name="Young C.A."/>
            <person name="Liachko I."/>
            <person name="Schardl C.L."/>
            <person name="Dupont P.Y."/>
            <person name="Berry D."/>
            <person name="Ram A."/>
            <person name="Scott B."/>
            <person name="Cox M.P."/>
        </authorList>
    </citation>
    <scope>NUCLEOTIDE SEQUENCE [LARGE SCALE GENOMIC DNA]</scope>
    <source>
        <strain evidence="3 4">Fl1</strain>
    </source>
</reference>
<dbReference type="Proteomes" id="UP000594364">
    <property type="component" value="Chromosome 3"/>
</dbReference>